<feature type="compositionally biased region" description="Low complexity" evidence="3">
    <location>
        <begin position="26"/>
        <end position="55"/>
    </location>
</feature>
<dbReference type="EMBL" id="BAAAYX010000009">
    <property type="protein sequence ID" value="GAA3705464.1"/>
    <property type="molecule type" value="Genomic_DNA"/>
</dbReference>
<dbReference type="Proteomes" id="UP001500051">
    <property type="component" value="Unassembled WGS sequence"/>
</dbReference>
<evidence type="ECO:0000313" key="7">
    <source>
        <dbReference type="Proteomes" id="UP001500051"/>
    </source>
</evidence>
<reference evidence="7" key="1">
    <citation type="journal article" date="2019" name="Int. J. Syst. Evol. Microbiol.">
        <title>The Global Catalogue of Microorganisms (GCM) 10K type strain sequencing project: providing services to taxonomists for standard genome sequencing and annotation.</title>
        <authorList>
            <consortium name="The Broad Institute Genomics Platform"/>
            <consortium name="The Broad Institute Genome Sequencing Center for Infectious Disease"/>
            <person name="Wu L."/>
            <person name="Ma J."/>
        </authorList>
    </citation>
    <scope>NUCLEOTIDE SEQUENCE [LARGE SCALE GENOMIC DNA]</scope>
    <source>
        <strain evidence="7">JCM 16548</strain>
    </source>
</reference>
<evidence type="ECO:0000256" key="4">
    <source>
        <dbReference type="SAM" id="SignalP"/>
    </source>
</evidence>
<evidence type="ECO:0000259" key="5">
    <source>
        <dbReference type="Pfam" id="PF00326"/>
    </source>
</evidence>
<organism evidence="6 7">
    <name type="scientific">Microlunatus aurantiacus</name>
    <dbReference type="NCBI Taxonomy" id="446786"/>
    <lineage>
        <taxon>Bacteria</taxon>
        <taxon>Bacillati</taxon>
        <taxon>Actinomycetota</taxon>
        <taxon>Actinomycetes</taxon>
        <taxon>Propionibacteriales</taxon>
        <taxon>Propionibacteriaceae</taxon>
        <taxon>Microlunatus</taxon>
    </lineage>
</organism>
<accession>A0ABP7DJY9</accession>
<feature type="compositionally biased region" description="Pro residues" evidence="3">
    <location>
        <begin position="56"/>
        <end position="67"/>
    </location>
</feature>
<comment type="similarity">
    <text evidence="1">Belongs to the AB hydrolase superfamily.</text>
</comment>
<evidence type="ECO:0000313" key="6">
    <source>
        <dbReference type="EMBL" id="GAA3705464.1"/>
    </source>
</evidence>
<dbReference type="Pfam" id="PF00326">
    <property type="entry name" value="Peptidase_S9"/>
    <property type="match status" value="1"/>
</dbReference>
<dbReference type="PROSITE" id="PS51257">
    <property type="entry name" value="PROKAR_LIPOPROTEIN"/>
    <property type="match status" value="1"/>
</dbReference>
<feature type="domain" description="Peptidase S9 prolyl oligopeptidase catalytic" evidence="5">
    <location>
        <begin position="153"/>
        <end position="360"/>
    </location>
</feature>
<dbReference type="Gene3D" id="3.40.50.1820">
    <property type="entry name" value="alpha/beta hydrolase"/>
    <property type="match status" value="1"/>
</dbReference>
<keyword evidence="7" id="KW-1185">Reference proteome</keyword>
<dbReference type="InterPro" id="IPR050261">
    <property type="entry name" value="FrsA_esterase"/>
</dbReference>
<dbReference type="GO" id="GO:0016787">
    <property type="term" value="F:hydrolase activity"/>
    <property type="evidence" value="ECO:0007669"/>
    <property type="project" value="UniProtKB-KW"/>
</dbReference>
<dbReference type="PANTHER" id="PTHR22946">
    <property type="entry name" value="DIENELACTONE HYDROLASE DOMAIN-CONTAINING PROTEIN-RELATED"/>
    <property type="match status" value="1"/>
</dbReference>
<dbReference type="InterPro" id="IPR029058">
    <property type="entry name" value="AB_hydrolase_fold"/>
</dbReference>
<evidence type="ECO:0000256" key="2">
    <source>
        <dbReference type="ARBA" id="ARBA00022801"/>
    </source>
</evidence>
<dbReference type="PANTHER" id="PTHR22946:SF9">
    <property type="entry name" value="POLYKETIDE TRANSFERASE AF380"/>
    <property type="match status" value="1"/>
</dbReference>
<dbReference type="RefSeq" id="WP_344812571.1">
    <property type="nucleotide sequence ID" value="NZ_BAAAYX010000009.1"/>
</dbReference>
<keyword evidence="2 6" id="KW-0378">Hydrolase</keyword>
<feature type="chain" id="PRO_5045041059" evidence="4">
    <location>
        <begin position="21"/>
        <end position="361"/>
    </location>
</feature>
<name>A0ABP7DJY9_9ACTN</name>
<evidence type="ECO:0000256" key="1">
    <source>
        <dbReference type="ARBA" id="ARBA00008645"/>
    </source>
</evidence>
<dbReference type="SUPFAM" id="SSF53474">
    <property type="entry name" value="alpha/beta-Hydrolases"/>
    <property type="match status" value="1"/>
</dbReference>
<evidence type="ECO:0000256" key="3">
    <source>
        <dbReference type="SAM" id="MobiDB-lite"/>
    </source>
</evidence>
<dbReference type="InterPro" id="IPR001375">
    <property type="entry name" value="Peptidase_S9_cat"/>
</dbReference>
<gene>
    <name evidence="6" type="ORF">GCM10022204_23710</name>
</gene>
<feature type="region of interest" description="Disordered" evidence="3">
    <location>
        <begin position="24"/>
        <end position="73"/>
    </location>
</feature>
<comment type="caution">
    <text evidence="6">The sequence shown here is derived from an EMBL/GenBank/DDBJ whole genome shotgun (WGS) entry which is preliminary data.</text>
</comment>
<keyword evidence="4" id="KW-0732">Signal</keyword>
<feature type="signal peptide" evidence="4">
    <location>
        <begin position="1"/>
        <end position="20"/>
    </location>
</feature>
<protein>
    <submittedName>
        <fullName evidence="6">Alpha/beta fold hydrolase</fullName>
    </submittedName>
</protein>
<proteinExistence type="inferred from homology"/>
<sequence>MRRSIALVVTTGLLALVAGCTEERTPTAATSPTAPPASSAAPPTAATSPSVRTTPSPRPTTPSPTPSEKPDPISVRALIEKDYNGDKLKLGRVINRTDDYTTRIVTYRSEKLTVSGVMLVPDGKGPFPVLVLNHGYINPDTYFPGQGMPREHDYLARQGYVVFHTDYRGHASGDDDPDVDYELRLPYAVDTINAVYAVKRSKLDFLDGDRVGWLGRSMGGNVTLNALVAQPNLVDAAVIYASTSSLAAQNWKQFYRASDDRRSVNRKIERTYGLPEDSPAFWKAASPKTYFDRVDDPLMVHHGTADDTCPISWSADIVETLEKKGKDVTFHRYSGAGHTFEGATWQRAIERTTDFFDEHLD</sequence>